<keyword evidence="2" id="KW-1185">Reference proteome</keyword>
<name>A0ABY6VX28_9BURK</name>
<dbReference type="Proteomes" id="UP000405357">
    <property type="component" value="Unassembled WGS sequence"/>
</dbReference>
<organism evidence="1 2">
    <name type="scientific">Pandoraea soli</name>
    <dbReference type="NCBI Taxonomy" id="2508293"/>
    <lineage>
        <taxon>Bacteria</taxon>
        <taxon>Pseudomonadati</taxon>
        <taxon>Pseudomonadota</taxon>
        <taxon>Betaproteobacteria</taxon>
        <taxon>Burkholderiales</taxon>
        <taxon>Burkholderiaceae</taxon>
        <taxon>Pandoraea</taxon>
    </lineage>
</organism>
<evidence type="ECO:0000313" key="2">
    <source>
        <dbReference type="Proteomes" id="UP000405357"/>
    </source>
</evidence>
<dbReference type="EMBL" id="CABPSG010000003">
    <property type="protein sequence ID" value="VVD91643.1"/>
    <property type="molecule type" value="Genomic_DNA"/>
</dbReference>
<accession>A0ABY6VX28</accession>
<reference evidence="1 2" key="1">
    <citation type="submission" date="2019-08" db="EMBL/GenBank/DDBJ databases">
        <authorList>
            <person name="Peeters C."/>
        </authorList>
    </citation>
    <scope>NUCLEOTIDE SEQUENCE [LARGE SCALE GENOMIC DNA]</scope>
    <source>
        <strain evidence="1 2">LMG 31014</strain>
    </source>
</reference>
<comment type="caution">
    <text evidence="1">The sequence shown here is derived from an EMBL/GenBank/DDBJ whole genome shotgun (WGS) entry which is preliminary data.</text>
</comment>
<gene>
    <name evidence="1" type="ORF">PSO31014_01641</name>
</gene>
<proteinExistence type="predicted"/>
<protein>
    <submittedName>
        <fullName evidence="1">Uncharacterized protein</fullName>
    </submittedName>
</protein>
<evidence type="ECO:0000313" key="1">
    <source>
        <dbReference type="EMBL" id="VVD91643.1"/>
    </source>
</evidence>
<sequence>MGGPAIHRRCAYLRAPVGPPLRIVPGWAVRAAKAVDTAGRLQ</sequence>